<reference evidence="9" key="2">
    <citation type="submission" date="2021-03" db="EMBL/GenBank/DDBJ databases">
        <authorList>
            <person name="Alouane T."/>
            <person name="Langin T."/>
            <person name="Bonhomme L."/>
        </authorList>
    </citation>
    <scope>NUCLEOTIDE SEQUENCE</scope>
    <source>
        <strain evidence="9">MDC_Fg202</strain>
    </source>
</reference>
<name>A0A4E9EPB7_GIBZA</name>
<comment type="subcellular location">
    <subcellularLocation>
        <location evidence="1">Membrane</location>
        <topology evidence="1">Multi-pass membrane protein</topology>
    </subcellularLocation>
</comment>
<feature type="domain" description="Rhodopsin" evidence="8">
    <location>
        <begin position="25"/>
        <end position="180"/>
    </location>
</feature>
<dbReference type="GO" id="GO:0016020">
    <property type="term" value="C:membrane"/>
    <property type="evidence" value="ECO:0007669"/>
    <property type="project" value="UniProtKB-SubCell"/>
</dbReference>
<organism evidence="10">
    <name type="scientific">Gibberella zeae</name>
    <name type="common">Wheat head blight fungus</name>
    <name type="synonym">Fusarium graminearum</name>
    <dbReference type="NCBI Taxonomy" id="5518"/>
    <lineage>
        <taxon>Eukaryota</taxon>
        <taxon>Fungi</taxon>
        <taxon>Dikarya</taxon>
        <taxon>Ascomycota</taxon>
        <taxon>Pezizomycotina</taxon>
        <taxon>Sordariomycetes</taxon>
        <taxon>Hypocreomycetidae</taxon>
        <taxon>Hypocreales</taxon>
        <taxon>Nectriaceae</taxon>
        <taxon>Fusarium</taxon>
    </lineage>
</organism>
<evidence type="ECO:0000256" key="6">
    <source>
        <dbReference type="SAM" id="MobiDB-lite"/>
    </source>
</evidence>
<feature type="transmembrane region" description="Helical" evidence="7">
    <location>
        <begin position="218"/>
        <end position="244"/>
    </location>
</feature>
<dbReference type="InterPro" id="IPR052337">
    <property type="entry name" value="SAT4-like"/>
</dbReference>
<dbReference type="EMBL" id="CAAKMV010000207">
    <property type="protein sequence ID" value="VIO64792.1"/>
    <property type="molecule type" value="Genomic_DNA"/>
</dbReference>
<keyword evidence="4 7" id="KW-0472">Membrane</keyword>
<evidence type="ECO:0000256" key="1">
    <source>
        <dbReference type="ARBA" id="ARBA00004141"/>
    </source>
</evidence>
<evidence type="ECO:0000259" key="8">
    <source>
        <dbReference type="Pfam" id="PF20684"/>
    </source>
</evidence>
<feature type="transmembrane region" description="Helical" evidence="7">
    <location>
        <begin position="40"/>
        <end position="62"/>
    </location>
</feature>
<proteinExistence type="inferred from homology"/>
<keyword evidence="2 7" id="KW-0812">Transmembrane</keyword>
<feature type="transmembrane region" description="Helical" evidence="7">
    <location>
        <begin position="120"/>
        <end position="141"/>
    </location>
</feature>
<evidence type="ECO:0000256" key="5">
    <source>
        <dbReference type="ARBA" id="ARBA00038359"/>
    </source>
</evidence>
<evidence type="ECO:0000313" key="9">
    <source>
        <dbReference type="EMBL" id="CAG1989561.1"/>
    </source>
</evidence>
<evidence type="ECO:0000256" key="4">
    <source>
        <dbReference type="ARBA" id="ARBA00023136"/>
    </source>
</evidence>
<feature type="domain" description="Rhodopsin" evidence="8">
    <location>
        <begin position="200"/>
        <end position="276"/>
    </location>
</feature>
<comment type="similarity">
    <text evidence="5">Belongs to the SAT4 family.</text>
</comment>
<dbReference type="Pfam" id="PF20684">
    <property type="entry name" value="Fung_rhodopsin"/>
    <property type="match status" value="2"/>
</dbReference>
<protein>
    <recommendedName>
        <fullName evidence="8">Rhodopsin domain-containing protein</fullName>
    </recommendedName>
</protein>
<dbReference type="AlphaFoldDB" id="A0A4E9EPB7"/>
<feature type="transmembrane region" description="Helical" evidence="7">
    <location>
        <begin position="6"/>
        <end position="28"/>
    </location>
</feature>
<dbReference type="PANTHER" id="PTHR33048:SF92">
    <property type="entry name" value="INTEGRAL MEMBRANE PROTEIN"/>
    <property type="match status" value="1"/>
</dbReference>
<reference evidence="10" key="1">
    <citation type="submission" date="2019-04" db="EMBL/GenBank/DDBJ databases">
        <authorList>
            <person name="Melise S."/>
            <person name="Noan J."/>
            <person name="Okalmin O."/>
        </authorList>
    </citation>
    <scope>NUCLEOTIDE SEQUENCE</scope>
    <source>
        <strain evidence="10">FN9</strain>
    </source>
</reference>
<evidence type="ECO:0000256" key="3">
    <source>
        <dbReference type="ARBA" id="ARBA00022989"/>
    </source>
</evidence>
<dbReference type="EMBL" id="CAJPIJ010000146">
    <property type="protein sequence ID" value="CAG1989561.1"/>
    <property type="molecule type" value="Genomic_DNA"/>
</dbReference>
<feature type="transmembrane region" description="Helical" evidence="7">
    <location>
        <begin position="250"/>
        <end position="270"/>
    </location>
</feature>
<feature type="region of interest" description="Disordered" evidence="6">
    <location>
        <begin position="280"/>
        <end position="303"/>
    </location>
</feature>
<keyword evidence="3 7" id="KW-1133">Transmembrane helix</keyword>
<feature type="transmembrane region" description="Helical" evidence="7">
    <location>
        <begin position="88"/>
        <end position="108"/>
    </location>
</feature>
<gene>
    <name evidence="10" type="ORF">FUG_LOCUS580764</name>
    <name evidence="9" type="ORF">MDCFG202_LOCUS307221</name>
</gene>
<dbReference type="PANTHER" id="PTHR33048">
    <property type="entry name" value="PTH11-LIKE INTEGRAL MEMBRANE PROTEIN (AFU_ORTHOLOGUE AFUA_5G11245)"/>
    <property type="match status" value="1"/>
</dbReference>
<evidence type="ECO:0000256" key="2">
    <source>
        <dbReference type="ARBA" id="ARBA00022692"/>
    </source>
</evidence>
<dbReference type="InterPro" id="IPR049326">
    <property type="entry name" value="Rhodopsin_dom_fungi"/>
</dbReference>
<sequence>MISSTAVMAFEWTILVLAYFLVACRVYVRMFIRGVGLHAADYWLIVGLVSCQGLLICDTLTFRMHAMDDFVLANNSIPIKKIRFATNYFFDTGIYFPKFSIIAFYFNLVPITNPTMRRALFGLTGITVAFALITVFCDTFWCGPNPSVNWAEGEQTCTVFTSMTLMRLNWALNFITEVLSMFSNFPPPGSFFSNSLQLDLVFPIPLLQGLMTSTRKKIGLAVVFGMGIITIAVSIGRFVTMLYVHNDISIYIWATAEICISVMIVALTALRPLLRKMTNSVSTSSDDRSGNPSRKTGLTRNSVYWPGGNKIPRRHVVEVGSESLAGSETELNTMNRGIMMTKQVTVSVGNAESDVGSSRS</sequence>
<dbReference type="Proteomes" id="UP000746612">
    <property type="component" value="Unassembled WGS sequence"/>
</dbReference>
<evidence type="ECO:0000256" key="7">
    <source>
        <dbReference type="SAM" id="Phobius"/>
    </source>
</evidence>
<feature type="compositionally biased region" description="Polar residues" evidence="6">
    <location>
        <begin position="280"/>
        <end position="302"/>
    </location>
</feature>
<evidence type="ECO:0000313" key="10">
    <source>
        <dbReference type="EMBL" id="VIO64792.1"/>
    </source>
</evidence>
<feature type="transmembrane region" description="Helical" evidence="7">
    <location>
        <begin position="191"/>
        <end position="211"/>
    </location>
</feature>
<accession>A0A4E9EPB7</accession>